<evidence type="ECO:0000313" key="4">
    <source>
        <dbReference type="Proteomes" id="UP000327039"/>
    </source>
</evidence>
<protein>
    <recommendedName>
        <fullName evidence="5">Lipoprotein</fullName>
    </recommendedName>
</protein>
<dbReference type="PROSITE" id="PS51257">
    <property type="entry name" value="PROKAR_LIPOPROTEIN"/>
    <property type="match status" value="1"/>
</dbReference>
<keyword evidence="4" id="KW-1185">Reference proteome</keyword>
<comment type="caution">
    <text evidence="3">The sequence shown here is derived from an EMBL/GenBank/DDBJ whole genome shotgun (WGS) entry which is preliminary data.</text>
</comment>
<dbReference type="EMBL" id="VYRZ01000001">
    <property type="protein sequence ID" value="KAA9089259.1"/>
    <property type="molecule type" value="Genomic_DNA"/>
</dbReference>
<feature type="chain" id="PRO_5023917093" description="Lipoprotein" evidence="2">
    <location>
        <begin position="33"/>
        <end position="215"/>
    </location>
</feature>
<proteinExistence type="predicted"/>
<sequence length="215" mass="23937">MMRKSRRWGAPACVIMAVLILTACTAGSAAQATDLYEQAREVNRTFKETVAEVQRHIFDGEWRVRNYGDMPDPCDDGYEYYLTRATPEEFTFDEQGPQRMQELEGWLVENGWVVAPSPTYGEGIDNIIIMAGKPDAFVSRLDIDLLPGVAAEGTVDVLAIRATSTCQPGDANELIIELYPGFPVTPADQSHIPERESPDTPRWFGLTEDGQPRPL</sequence>
<dbReference type="AlphaFoldDB" id="A0A5J5IUH4"/>
<accession>A0A5J5IUH4</accession>
<organism evidence="3 4">
    <name type="scientific">Microbacterium radiodurans</name>
    <dbReference type="NCBI Taxonomy" id="661398"/>
    <lineage>
        <taxon>Bacteria</taxon>
        <taxon>Bacillati</taxon>
        <taxon>Actinomycetota</taxon>
        <taxon>Actinomycetes</taxon>
        <taxon>Micrococcales</taxon>
        <taxon>Microbacteriaceae</taxon>
        <taxon>Microbacterium</taxon>
    </lineage>
</organism>
<dbReference type="Proteomes" id="UP000327039">
    <property type="component" value="Unassembled WGS sequence"/>
</dbReference>
<gene>
    <name evidence="3" type="ORF">F6B42_01865</name>
</gene>
<feature type="region of interest" description="Disordered" evidence="1">
    <location>
        <begin position="186"/>
        <end position="215"/>
    </location>
</feature>
<feature type="signal peptide" evidence="2">
    <location>
        <begin position="1"/>
        <end position="32"/>
    </location>
</feature>
<evidence type="ECO:0000313" key="3">
    <source>
        <dbReference type="EMBL" id="KAA9089259.1"/>
    </source>
</evidence>
<reference evidence="4" key="1">
    <citation type="submission" date="2019-09" db="EMBL/GenBank/DDBJ databases">
        <title>Mumia zhuanghuii sp. nov. isolated from the intestinal contents of plateau pika (Ochotona curzoniae) in the Qinghai-Tibet plateau of China.</title>
        <authorList>
            <person name="Tian Z."/>
        </authorList>
    </citation>
    <scope>NUCLEOTIDE SEQUENCE [LARGE SCALE GENOMIC DNA]</scope>
    <source>
        <strain evidence="4">DSM 25564</strain>
    </source>
</reference>
<keyword evidence="2" id="KW-0732">Signal</keyword>
<evidence type="ECO:0000256" key="1">
    <source>
        <dbReference type="SAM" id="MobiDB-lite"/>
    </source>
</evidence>
<dbReference type="OrthoDB" id="5070057at2"/>
<name>A0A5J5IUH4_9MICO</name>
<evidence type="ECO:0008006" key="5">
    <source>
        <dbReference type="Google" id="ProtNLM"/>
    </source>
</evidence>
<evidence type="ECO:0000256" key="2">
    <source>
        <dbReference type="SAM" id="SignalP"/>
    </source>
</evidence>
<dbReference type="RefSeq" id="WP_150417891.1">
    <property type="nucleotide sequence ID" value="NZ_VYRZ01000001.1"/>
</dbReference>